<feature type="coiled-coil region" evidence="15">
    <location>
        <begin position="53"/>
        <end position="131"/>
    </location>
</feature>
<sequence length="177" mass="18980">MISAAFASAGEAAHHGPFYAQAEFWVAAAFVVVVGLAIRPVLRAIVAGLDTRASQIKAKLDEARKLREDAQALLADYQRKQRDALQEAAAIVAHAEQEVERLKRSSAEALEEAVKRREQQALDRIAQAEQAALAEVRNLAVDIAVKTAGKLIADNLAADRAGALIDDAIKAVGQKLH</sequence>
<evidence type="ECO:0000256" key="4">
    <source>
        <dbReference type="ARBA" id="ARBA00022692"/>
    </source>
</evidence>
<dbReference type="EMBL" id="JACIIX010000001">
    <property type="protein sequence ID" value="MBB6209087.1"/>
    <property type="molecule type" value="Genomic_DNA"/>
</dbReference>
<evidence type="ECO:0000256" key="5">
    <source>
        <dbReference type="ARBA" id="ARBA00022781"/>
    </source>
</evidence>
<comment type="function">
    <text evidence="11">Component of the F(0) channel, it forms part of the peripheral stalk, linking F(1) to F(0). The b'-subunit is a diverged and duplicated form of b found in plants and photosynthetic bacteria.</text>
</comment>
<name>A0A7X0DME2_NOVIT</name>
<dbReference type="RefSeq" id="WP_184260927.1">
    <property type="nucleotide sequence ID" value="NZ_JACIIX010000001.1"/>
</dbReference>
<evidence type="ECO:0000256" key="8">
    <source>
        <dbReference type="ARBA" id="ARBA00023136"/>
    </source>
</evidence>
<comment type="similarity">
    <text evidence="1 13 14">Belongs to the ATPase B chain family.</text>
</comment>
<comment type="caution">
    <text evidence="16">The sequence shown here is derived from an EMBL/GenBank/DDBJ whole genome shotgun (WGS) entry which is preliminary data.</text>
</comment>
<evidence type="ECO:0000256" key="11">
    <source>
        <dbReference type="ARBA" id="ARBA00025614"/>
    </source>
</evidence>
<dbReference type="InterPro" id="IPR002146">
    <property type="entry name" value="ATP_synth_b/b'su_bac/chlpt"/>
</dbReference>
<evidence type="ECO:0000313" key="16">
    <source>
        <dbReference type="EMBL" id="MBB6209087.1"/>
    </source>
</evidence>
<keyword evidence="2 13" id="KW-0813">Transport</keyword>
<protein>
    <recommendedName>
        <fullName evidence="13">ATP synthase subunit b</fullName>
    </recommendedName>
    <alternativeName>
        <fullName evidence="13">ATP synthase F(0) sector subunit b</fullName>
    </alternativeName>
    <alternativeName>
        <fullName evidence="13">ATPase subunit I</fullName>
    </alternativeName>
    <alternativeName>
        <fullName evidence="13">F-type ATPase subunit b</fullName>
        <shortName evidence="13">F-ATPase subunit b</shortName>
    </alternativeName>
</protein>
<evidence type="ECO:0000256" key="1">
    <source>
        <dbReference type="ARBA" id="ARBA00005513"/>
    </source>
</evidence>
<evidence type="ECO:0000256" key="10">
    <source>
        <dbReference type="ARBA" id="ARBA00025198"/>
    </source>
</evidence>
<dbReference type="GO" id="GO:0012505">
    <property type="term" value="C:endomembrane system"/>
    <property type="evidence" value="ECO:0007669"/>
    <property type="project" value="UniProtKB-SubCell"/>
</dbReference>
<evidence type="ECO:0000256" key="12">
    <source>
        <dbReference type="ARBA" id="ARBA00037847"/>
    </source>
</evidence>
<comment type="subcellular location">
    <subcellularLocation>
        <location evidence="13">Cell membrane</location>
        <topology evidence="13">Single-pass membrane protein</topology>
    </subcellularLocation>
    <subcellularLocation>
        <location evidence="12">Endomembrane system</location>
        <topology evidence="12">Single-pass membrane protein</topology>
    </subcellularLocation>
</comment>
<proteinExistence type="inferred from homology"/>
<keyword evidence="4 13" id="KW-0812">Transmembrane</keyword>
<keyword evidence="8 13" id="KW-0472">Membrane</keyword>
<dbReference type="GO" id="GO:0045259">
    <property type="term" value="C:proton-transporting ATP synthase complex"/>
    <property type="evidence" value="ECO:0007669"/>
    <property type="project" value="UniProtKB-KW"/>
</dbReference>
<keyword evidence="3 13" id="KW-0138">CF(0)</keyword>
<dbReference type="PANTHER" id="PTHR33445:SF1">
    <property type="entry name" value="ATP SYNTHASE SUBUNIT B"/>
    <property type="match status" value="1"/>
</dbReference>
<evidence type="ECO:0000256" key="3">
    <source>
        <dbReference type="ARBA" id="ARBA00022547"/>
    </source>
</evidence>
<evidence type="ECO:0000256" key="9">
    <source>
        <dbReference type="ARBA" id="ARBA00023310"/>
    </source>
</evidence>
<dbReference type="GO" id="GO:0046933">
    <property type="term" value="F:proton-transporting ATP synthase activity, rotational mechanism"/>
    <property type="evidence" value="ECO:0007669"/>
    <property type="project" value="UniProtKB-UniRule"/>
</dbReference>
<keyword evidence="7 13" id="KW-0406">Ion transport</keyword>
<keyword evidence="5 13" id="KW-0375">Hydrogen ion transport</keyword>
<reference evidence="16 17" key="1">
    <citation type="submission" date="2020-08" db="EMBL/GenBank/DDBJ databases">
        <title>Genomic Encyclopedia of Type Strains, Phase IV (KMG-IV): sequencing the most valuable type-strain genomes for metagenomic binning, comparative biology and taxonomic classification.</title>
        <authorList>
            <person name="Goeker M."/>
        </authorList>
    </citation>
    <scope>NUCLEOTIDE SEQUENCE [LARGE SCALE GENOMIC DNA]</scope>
    <source>
        <strain evidence="16 17">DSM 11590</strain>
    </source>
</reference>
<dbReference type="CDD" id="cd06503">
    <property type="entry name" value="ATP-synt_Fo_b"/>
    <property type="match status" value="1"/>
</dbReference>
<comment type="subunit">
    <text evidence="13">F-type ATPases have 2 components, F(1) - the catalytic core - and F(0) - the membrane proton channel. F(1) has five subunits: alpha(3), beta(3), gamma(1), delta(1), epsilon(1). F(0) has three main subunits: a(1), b(2) and c(10-14). The alpha and beta chains form an alternating ring which encloses part of the gamma chain. F(1) is attached to F(0) by a central stalk formed by the gamma and epsilon chains, while a peripheral stalk is formed by the delta and b chains.</text>
</comment>
<evidence type="ECO:0000256" key="2">
    <source>
        <dbReference type="ARBA" id="ARBA00022448"/>
    </source>
</evidence>
<keyword evidence="13" id="KW-1003">Cell membrane</keyword>
<dbReference type="GO" id="GO:0005886">
    <property type="term" value="C:plasma membrane"/>
    <property type="evidence" value="ECO:0007669"/>
    <property type="project" value="UniProtKB-SubCell"/>
</dbReference>
<dbReference type="HAMAP" id="MF_01398">
    <property type="entry name" value="ATP_synth_b_bprime"/>
    <property type="match status" value="1"/>
</dbReference>
<dbReference type="InterPro" id="IPR050059">
    <property type="entry name" value="ATP_synthase_B_chain"/>
</dbReference>
<evidence type="ECO:0000256" key="13">
    <source>
        <dbReference type="HAMAP-Rule" id="MF_01398"/>
    </source>
</evidence>
<accession>A0A7X0DME2</accession>
<evidence type="ECO:0000313" key="17">
    <source>
        <dbReference type="Proteomes" id="UP000544872"/>
    </source>
</evidence>
<keyword evidence="17" id="KW-1185">Reference proteome</keyword>
<keyword evidence="15" id="KW-0175">Coiled coil</keyword>
<gene>
    <name evidence="13" type="primary">atpF</name>
    <name evidence="16" type="ORF">FHS48_000468</name>
</gene>
<dbReference type="Proteomes" id="UP000544872">
    <property type="component" value="Unassembled WGS sequence"/>
</dbReference>
<dbReference type="GO" id="GO:0046961">
    <property type="term" value="F:proton-transporting ATPase activity, rotational mechanism"/>
    <property type="evidence" value="ECO:0007669"/>
    <property type="project" value="TreeGrafter"/>
</dbReference>
<evidence type="ECO:0000256" key="15">
    <source>
        <dbReference type="SAM" id="Coils"/>
    </source>
</evidence>
<keyword evidence="9 13" id="KW-0066">ATP synthesis</keyword>
<comment type="function">
    <text evidence="10 13">F(1)F(0) ATP synthase produces ATP from ADP in the presence of a proton or sodium gradient. F-type ATPases consist of two structural domains, F(1) containing the extramembraneous catalytic core and F(0) containing the membrane proton channel, linked together by a central stalk and a peripheral stalk. During catalysis, ATP synthesis in the catalytic domain of F(1) is coupled via a rotary mechanism of the central stalk subunits to proton translocation.</text>
</comment>
<feature type="transmembrane region" description="Helical" evidence="13">
    <location>
        <begin position="24"/>
        <end position="42"/>
    </location>
</feature>
<keyword evidence="6 13" id="KW-1133">Transmembrane helix</keyword>
<dbReference type="Pfam" id="PF00430">
    <property type="entry name" value="ATP-synt_B"/>
    <property type="match status" value="1"/>
</dbReference>
<evidence type="ECO:0000256" key="6">
    <source>
        <dbReference type="ARBA" id="ARBA00022989"/>
    </source>
</evidence>
<evidence type="ECO:0000256" key="14">
    <source>
        <dbReference type="RuleBase" id="RU003848"/>
    </source>
</evidence>
<organism evidence="16 17">
    <name type="scientific">Novispirillum itersonii</name>
    <name type="common">Aquaspirillum itersonii</name>
    <dbReference type="NCBI Taxonomy" id="189"/>
    <lineage>
        <taxon>Bacteria</taxon>
        <taxon>Pseudomonadati</taxon>
        <taxon>Pseudomonadota</taxon>
        <taxon>Alphaproteobacteria</taxon>
        <taxon>Rhodospirillales</taxon>
        <taxon>Novispirillaceae</taxon>
        <taxon>Novispirillum</taxon>
    </lineage>
</organism>
<evidence type="ECO:0000256" key="7">
    <source>
        <dbReference type="ARBA" id="ARBA00023065"/>
    </source>
</evidence>
<dbReference type="PANTHER" id="PTHR33445">
    <property type="entry name" value="ATP SYNTHASE SUBUNIT B', CHLOROPLASTIC"/>
    <property type="match status" value="1"/>
</dbReference>
<dbReference type="AlphaFoldDB" id="A0A7X0DME2"/>